<dbReference type="InterPro" id="IPR058625">
    <property type="entry name" value="MdtA-like_BSH"/>
</dbReference>
<keyword evidence="7 10" id="KW-1133">Transmembrane helix</keyword>
<organism evidence="13 14">
    <name type="scientific">Asticcacaulis excentricus</name>
    <dbReference type="NCBI Taxonomy" id="78587"/>
    <lineage>
        <taxon>Bacteria</taxon>
        <taxon>Pseudomonadati</taxon>
        <taxon>Pseudomonadota</taxon>
        <taxon>Alphaproteobacteria</taxon>
        <taxon>Caulobacterales</taxon>
        <taxon>Caulobacteraceae</taxon>
        <taxon>Asticcacaulis</taxon>
    </lineage>
</organism>
<gene>
    <name evidence="13" type="ORF">EM6_0807</name>
</gene>
<evidence type="ECO:0000313" key="14">
    <source>
        <dbReference type="Proteomes" id="UP000278756"/>
    </source>
</evidence>
<dbReference type="GO" id="GO:0005886">
    <property type="term" value="C:plasma membrane"/>
    <property type="evidence" value="ECO:0007669"/>
    <property type="project" value="UniProtKB-SubCell"/>
</dbReference>
<dbReference type="Gene3D" id="1.10.287.470">
    <property type="entry name" value="Helix hairpin bin"/>
    <property type="match status" value="1"/>
</dbReference>
<feature type="domain" description="Multidrug resistance protein MdtA-like barrel-sandwich hybrid" evidence="11">
    <location>
        <begin position="64"/>
        <end position="279"/>
    </location>
</feature>
<feature type="compositionally biased region" description="Polar residues" evidence="9">
    <location>
        <begin position="1"/>
        <end position="19"/>
    </location>
</feature>
<keyword evidence="4" id="KW-1003">Cell membrane</keyword>
<evidence type="ECO:0000256" key="1">
    <source>
        <dbReference type="ARBA" id="ARBA00004377"/>
    </source>
</evidence>
<protein>
    <submittedName>
        <fullName evidence="13">Membrane fusion component of tripartite multidrug resistance system</fullName>
    </submittedName>
</protein>
<evidence type="ECO:0000259" key="11">
    <source>
        <dbReference type="Pfam" id="PF25917"/>
    </source>
</evidence>
<feature type="domain" description="p-hydroxybenzoic acid efflux pump subunit AaeA-like beta-barrel" evidence="12">
    <location>
        <begin position="285"/>
        <end position="364"/>
    </location>
</feature>
<dbReference type="OrthoDB" id="9811754at2"/>
<dbReference type="Gene3D" id="2.40.30.170">
    <property type="match status" value="1"/>
</dbReference>
<evidence type="ECO:0000256" key="3">
    <source>
        <dbReference type="ARBA" id="ARBA00022448"/>
    </source>
</evidence>
<keyword evidence="8 10" id="KW-0472">Membrane</keyword>
<dbReference type="GO" id="GO:1990961">
    <property type="term" value="P:xenobiotic detoxification by transmembrane export across the plasma membrane"/>
    <property type="evidence" value="ECO:0007669"/>
    <property type="project" value="UniProtKB-ARBA"/>
</dbReference>
<dbReference type="GO" id="GO:0046677">
    <property type="term" value="P:response to antibiotic"/>
    <property type="evidence" value="ECO:0007669"/>
    <property type="project" value="UniProtKB-ARBA"/>
</dbReference>
<name>A0A3G9G7I4_9CAUL</name>
<evidence type="ECO:0000256" key="4">
    <source>
        <dbReference type="ARBA" id="ARBA00022475"/>
    </source>
</evidence>
<evidence type="ECO:0000256" key="2">
    <source>
        <dbReference type="ARBA" id="ARBA00009477"/>
    </source>
</evidence>
<dbReference type="InterPro" id="IPR050739">
    <property type="entry name" value="MFP"/>
</dbReference>
<dbReference type="PANTHER" id="PTHR30386:SF19">
    <property type="entry name" value="MULTIDRUG EXPORT PROTEIN EMRA-RELATED"/>
    <property type="match status" value="1"/>
</dbReference>
<keyword evidence="3" id="KW-0813">Transport</keyword>
<evidence type="ECO:0000256" key="9">
    <source>
        <dbReference type="SAM" id="MobiDB-lite"/>
    </source>
</evidence>
<dbReference type="RefSeq" id="WP_126420452.1">
    <property type="nucleotide sequence ID" value="NZ_AP018827.1"/>
</dbReference>
<feature type="transmembrane region" description="Helical" evidence="10">
    <location>
        <begin position="27"/>
        <end position="48"/>
    </location>
</feature>
<evidence type="ECO:0000259" key="12">
    <source>
        <dbReference type="Pfam" id="PF25963"/>
    </source>
</evidence>
<dbReference type="SUPFAM" id="SSF111369">
    <property type="entry name" value="HlyD-like secretion proteins"/>
    <property type="match status" value="2"/>
</dbReference>
<evidence type="ECO:0000256" key="7">
    <source>
        <dbReference type="ARBA" id="ARBA00022989"/>
    </source>
</evidence>
<dbReference type="GO" id="GO:0015721">
    <property type="term" value="P:bile acid and bile salt transport"/>
    <property type="evidence" value="ECO:0007669"/>
    <property type="project" value="UniProtKB-ARBA"/>
</dbReference>
<dbReference type="Proteomes" id="UP000278756">
    <property type="component" value="Chromosome 1"/>
</dbReference>
<feature type="region of interest" description="Disordered" evidence="9">
    <location>
        <begin position="1"/>
        <end position="22"/>
    </location>
</feature>
<comment type="subcellular location">
    <subcellularLocation>
        <location evidence="1">Cell inner membrane</location>
        <topology evidence="1">Single-pass membrane protein</topology>
    </subcellularLocation>
</comment>
<dbReference type="PRINTS" id="PR01490">
    <property type="entry name" value="RTXTOXIND"/>
</dbReference>
<dbReference type="FunFam" id="2.40.30.170:FF:000003">
    <property type="entry name" value="Multidrug resistance protein A"/>
    <property type="match status" value="1"/>
</dbReference>
<keyword evidence="5" id="KW-0997">Cell inner membrane</keyword>
<dbReference type="PANTHER" id="PTHR30386">
    <property type="entry name" value="MEMBRANE FUSION SUBUNIT OF EMRAB-TOLC MULTIDRUG EFFLUX PUMP"/>
    <property type="match status" value="1"/>
</dbReference>
<comment type="similarity">
    <text evidence="2">Belongs to the membrane fusion protein (MFP) (TC 8.A.1) family.</text>
</comment>
<keyword evidence="6 10" id="KW-0812">Transmembrane</keyword>
<evidence type="ECO:0000256" key="5">
    <source>
        <dbReference type="ARBA" id="ARBA00022519"/>
    </source>
</evidence>
<evidence type="ECO:0000256" key="10">
    <source>
        <dbReference type="SAM" id="Phobius"/>
    </source>
</evidence>
<dbReference type="InterPro" id="IPR058634">
    <property type="entry name" value="AaeA-lik-b-barrel"/>
</dbReference>
<dbReference type="EMBL" id="AP018827">
    <property type="protein sequence ID" value="BBF80229.1"/>
    <property type="molecule type" value="Genomic_DNA"/>
</dbReference>
<evidence type="ECO:0000256" key="8">
    <source>
        <dbReference type="ARBA" id="ARBA00023136"/>
    </source>
</evidence>
<evidence type="ECO:0000313" key="13">
    <source>
        <dbReference type="EMBL" id="BBF80229.1"/>
    </source>
</evidence>
<sequence length="381" mass="40150">MSDTENTPPVAPAQTSPAKSNDRRRQLLTGLAAVVAVGVLGYGAYYMLVASHYVSTDNAYVGAETAQVNALVGGPVARILVKETQMVKAGDVLLVIDDADAKIAVESARAALATAERRVMGYYANDKALGGQMGAREADIVRADAGIKAAEAEVNRTRFEFERRKNLATSGAVSQEEVVATESAYAAAIANLNAARAARIQAQAALASAEGNRQSNATLIAGVKPGENPEIMAARARLASAELALERTVVRAPVAGVVTRKSVQVGQQVQMGSPLMSVVPISQAYVDANFKEVQLKKVQPGQEVELTSDLYGEGIKYKGKVVGVSGGTGSAFSLIPAQNASGNWIKVVQRLPVRIQIDEKDLKEHPLRVGLSMKAKIDVSK</sequence>
<dbReference type="Pfam" id="PF25963">
    <property type="entry name" value="Beta-barrel_AAEA"/>
    <property type="match status" value="1"/>
</dbReference>
<reference evidence="14" key="1">
    <citation type="journal article" date="2017" name="Biotechnol. Biofuels">
        <title>Evaluation of environmental bacterial communities as a factor affecting the growth of duckweed Lemna minor.</title>
        <authorList>
            <person name="Ishizawa H."/>
            <person name="Kuroda M."/>
            <person name="Morikawa M."/>
            <person name="Ike M."/>
        </authorList>
    </citation>
    <scope>NUCLEOTIDE SEQUENCE [LARGE SCALE GENOMIC DNA]</scope>
    <source>
        <strain evidence="14">M6</strain>
    </source>
</reference>
<evidence type="ECO:0000256" key="6">
    <source>
        <dbReference type="ARBA" id="ARBA00022692"/>
    </source>
</evidence>
<proteinExistence type="inferred from homology"/>
<reference evidence="14" key="2">
    <citation type="journal article" date="2017" name="Plant Physiol. Biochem.">
        <title>Differential oxidative and antioxidative response of duckweed Lemna minor toward plant growth promoting/inhibiting bacteria.</title>
        <authorList>
            <person name="Ishizawa H."/>
            <person name="Kuroda M."/>
            <person name="Morikawa M."/>
            <person name="Ike M."/>
        </authorList>
    </citation>
    <scope>NUCLEOTIDE SEQUENCE [LARGE SCALE GENOMIC DNA]</scope>
    <source>
        <strain evidence="14">M6</strain>
    </source>
</reference>
<accession>A0A3G9G7I4</accession>
<dbReference type="Gene3D" id="2.40.50.100">
    <property type="match status" value="1"/>
</dbReference>
<dbReference type="Pfam" id="PF25917">
    <property type="entry name" value="BSH_RND"/>
    <property type="match status" value="1"/>
</dbReference>
<dbReference type="AlphaFoldDB" id="A0A3G9G7I4"/>